<dbReference type="InterPro" id="IPR017972">
    <property type="entry name" value="Cyt_P450_CS"/>
</dbReference>
<evidence type="ECO:0000256" key="10">
    <source>
        <dbReference type="RuleBase" id="RU000461"/>
    </source>
</evidence>
<dbReference type="SUPFAM" id="SSF48264">
    <property type="entry name" value="Cytochrome P450"/>
    <property type="match status" value="1"/>
</dbReference>
<dbReference type="EMBL" id="LN679118">
    <property type="protein sequence ID" value="CEL54879.1"/>
    <property type="molecule type" value="Genomic_DNA"/>
</dbReference>
<evidence type="ECO:0000313" key="11">
    <source>
        <dbReference type="EMBL" id="CEL54879.1"/>
    </source>
</evidence>
<dbReference type="STRING" id="1108050.A0A0B7FD75"/>
<dbReference type="AlphaFoldDB" id="A0A0B7FD75"/>
<dbReference type="PRINTS" id="PR00385">
    <property type="entry name" value="P450"/>
</dbReference>
<evidence type="ECO:0000256" key="2">
    <source>
        <dbReference type="ARBA" id="ARBA00005179"/>
    </source>
</evidence>
<evidence type="ECO:0000256" key="6">
    <source>
        <dbReference type="ARBA" id="ARBA00023002"/>
    </source>
</evidence>
<dbReference type="InterPro" id="IPR002401">
    <property type="entry name" value="Cyt_P450_E_grp-I"/>
</dbReference>
<dbReference type="OrthoDB" id="2789670at2759"/>
<dbReference type="PROSITE" id="PS00086">
    <property type="entry name" value="CYTOCHROME_P450"/>
    <property type="match status" value="1"/>
</dbReference>
<evidence type="ECO:0000256" key="3">
    <source>
        <dbReference type="ARBA" id="ARBA00010617"/>
    </source>
</evidence>
<evidence type="ECO:0000256" key="1">
    <source>
        <dbReference type="ARBA" id="ARBA00001971"/>
    </source>
</evidence>
<dbReference type="CDD" id="cd11065">
    <property type="entry name" value="CYP64-like"/>
    <property type="match status" value="1"/>
</dbReference>
<reference evidence="11 12" key="1">
    <citation type="submission" date="2014-11" db="EMBL/GenBank/DDBJ databases">
        <authorList>
            <person name="Wibberg Daniel"/>
        </authorList>
    </citation>
    <scope>NUCLEOTIDE SEQUENCE [LARGE SCALE GENOMIC DNA]</scope>
    <source>
        <strain evidence="11">Rhizoctonia solani AG1-IB 7/3/14</strain>
    </source>
</reference>
<dbReference type="InterPro" id="IPR036396">
    <property type="entry name" value="Cyt_P450_sf"/>
</dbReference>
<evidence type="ECO:0000256" key="7">
    <source>
        <dbReference type="ARBA" id="ARBA00023004"/>
    </source>
</evidence>
<comment type="pathway">
    <text evidence="2">Secondary metabolite biosynthesis.</text>
</comment>
<protein>
    <submittedName>
        <fullName evidence="11">O-methylsterigmatocystin oxidoreductase</fullName>
    </submittedName>
</protein>
<keyword evidence="6 10" id="KW-0560">Oxidoreductase</keyword>
<keyword evidence="12" id="KW-1185">Reference proteome</keyword>
<keyword evidence="8 10" id="KW-0503">Monooxygenase</keyword>
<keyword evidence="4 9" id="KW-0349">Heme</keyword>
<dbReference type="Gene3D" id="1.10.630.10">
    <property type="entry name" value="Cytochrome P450"/>
    <property type="match status" value="1"/>
</dbReference>
<dbReference type="PANTHER" id="PTHR46300:SF7">
    <property type="entry name" value="P450, PUTATIVE (EUROFUNG)-RELATED"/>
    <property type="match status" value="1"/>
</dbReference>
<comment type="cofactor">
    <cofactor evidence="1 9">
        <name>heme</name>
        <dbReference type="ChEBI" id="CHEBI:30413"/>
    </cofactor>
</comment>
<sequence>MGWENLAFFRSVYDERLRTFRRHMNITFSKKAIATYDEGQTRDVHLFLQRLSANPDGFFEEAKWFFGRTIMRITYGYSVTSVNDPYIKLSEDALRSLVIGVMGNHPVDTYPILRYLPGWLPGMGFKKEAYEARKIAKRLANEPFDWAVQAINEGITVPSLISQLLELNEEGKDSLEDIKWSAAAIYSGGVHNTLATFSNFIVAMMLYPEVARKAREEIDRVVGNERLPAVSDRDNLPYLECILLETLRWHPVAPLGSPRSVHQDRIYRGYRIPAHSTIYCNIYAITRDETIFPDPESFVPERFAEDNTGPTPLNPRDFVFGAGRRICPGNHIIDATIFLLIASILATMDIGKARDSQGNEVEPVIVRSGFQTNQVLPFKCSVTPRSDCALQLIETAVMFEDQ</sequence>
<dbReference type="Pfam" id="PF00067">
    <property type="entry name" value="p450"/>
    <property type="match status" value="1"/>
</dbReference>
<feature type="binding site" description="axial binding residue" evidence="9">
    <location>
        <position position="327"/>
    </location>
    <ligand>
        <name>heme</name>
        <dbReference type="ChEBI" id="CHEBI:30413"/>
    </ligand>
    <ligandPart>
        <name>Fe</name>
        <dbReference type="ChEBI" id="CHEBI:18248"/>
    </ligandPart>
</feature>
<evidence type="ECO:0000313" key="12">
    <source>
        <dbReference type="Proteomes" id="UP000059188"/>
    </source>
</evidence>
<comment type="similarity">
    <text evidence="3 10">Belongs to the cytochrome P450 family.</text>
</comment>
<dbReference type="GO" id="GO:0005506">
    <property type="term" value="F:iron ion binding"/>
    <property type="evidence" value="ECO:0007669"/>
    <property type="project" value="InterPro"/>
</dbReference>
<dbReference type="PANTHER" id="PTHR46300">
    <property type="entry name" value="P450, PUTATIVE (EUROFUNG)-RELATED-RELATED"/>
    <property type="match status" value="1"/>
</dbReference>
<organism evidence="11 12">
    <name type="scientific">Thanatephorus cucumeris (strain AG1-IB / isolate 7/3/14)</name>
    <name type="common">Lettuce bottom rot fungus</name>
    <name type="synonym">Rhizoctonia solani</name>
    <dbReference type="NCBI Taxonomy" id="1108050"/>
    <lineage>
        <taxon>Eukaryota</taxon>
        <taxon>Fungi</taxon>
        <taxon>Dikarya</taxon>
        <taxon>Basidiomycota</taxon>
        <taxon>Agaricomycotina</taxon>
        <taxon>Agaricomycetes</taxon>
        <taxon>Cantharellales</taxon>
        <taxon>Ceratobasidiaceae</taxon>
        <taxon>Rhizoctonia</taxon>
        <taxon>Rhizoctonia solani AG-1</taxon>
    </lineage>
</organism>
<evidence type="ECO:0000256" key="4">
    <source>
        <dbReference type="ARBA" id="ARBA00022617"/>
    </source>
</evidence>
<name>A0A0B7FD75_THACB</name>
<accession>A0A0B7FD75</accession>
<dbReference type="GO" id="GO:0020037">
    <property type="term" value="F:heme binding"/>
    <property type="evidence" value="ECO:0007669"/>
    <property type="project" value="InterPro"/>
</dbReference>
<dbReference type="Proteomes" id="UP000059188">
    <property type="component" value="Unassembled WGS sequence"/>
</dbReference>
<proteinExistence type="inferred from homology"/>
<dbReference type="PRINTS" id="PR00463">
    <property type="entry name" value="EP450I"/>
</dbReference>
<evidence type="ECO:0000256" key="8">
    <source>
        <dbReference type="ARBA" id="ARBA00023033"/>
    </source>
</evidence>
<dbReference type="InterPro" id="IPR001128">
    <property type="entry name" value="Cyt_P450"/>
</dbReference>
<keyword evidence="7 9" id="KW-0408">Iron</keyword>
<dbReference type="GO" id="GO:0004497">
    <property type="term" value="F:monooxygenase activity"/>
    <property type="evidence" value="ECO:0007669"/>
    <property type="project" value="UniProtKB-KW"/>
</dbReference>
<dbReference type="InterPro" id="IPR050364">
    <property type="entry name" value="Cytochrome_P450_fung"/>
</dbReference>
<dbReference type="GO" id="GO:0016705">
    <property type="term" value="F:oxidoreductase activity, acting on paired donors, with incorporation or reduction of molecular oxygen"/>
    <property type="evidence" value="ECO:0007669"/>
    <property type="project" value="InterPro"/>
</dbReference>
<evidence type="ECO:0000256" key="9">
    <source>
        <dbReference type="PIRSR" id="PIRSR602401-1"/>
    </source>
</evidence>
<gene>
    <name evidence="11" type="ORF">RSOLAG1IB_07371</name>
</gene>
<keyword evidence="5 9" id="KW-0479">Metal-binding</keyword>
<evidence type="ECO:0000256" key="5">
    <source>
        <dbReference type="ARBA" id="ARBA00022723"/>
    </source>
</evidence>